<gene>
    <name evidence="11" type="ORF">E5A73_11765</name>
</gene>
<dbReference type="PANTHER" id="PTHR30576">
    <property type="entry name" value="COLANIC BIOSYNTHESIS UDP-GLUCOSE LIPID CARRIER TRANSFERASE"/>
    <property type="match status" value="1"/>
</dbReference>
<evidence type="ECO:0000256" key="6">
    <source>
        <dbReference type="ARBA" id="ARBA00022989"/>
    </source>
</evidence>
<evidence type="ECO:0000256" key="9">
    <source>
        <dbReference type="SAM" id="Phobius"/>
    </source>
</evidence>
<dbReference type="EMBL" id="SRXT01000004">
    <property type="protein sequence ID" value="TGX53731.1"/>
    <property type="molecule type" value="Genomic_DNA"/>
</dbReference>
<feature type="transmembrane region" description="Helical" evidence="9">
    <location>
        <begin position="186"/>
        <end position="203"/>
    </location>
</feature>
<evidence type="ECO:0000256" key="8">
    <source>
        <dbReference type="ARBA" id="ARBA00023169"/>
    </source>
</evidence>
<evidence type="ECO:0000313" key="11">
    <source>
        <dbReference type="EMBL" id="TGX53731.1"/>
    </source>
</evidence>
<dbReference type="Proteomes" id="UP000306147">
    <property type="component" value="Unassembled WGS sequence"/>
</dbReference>
<evidence type="ECO:0000256" key="4">
    <source>
        <dbReference type="ARBA" id="ARBA00022679"/>
    </source>
</evidence>
<dbReference type="GO" id="GO:0005886">
    <property type="term" value="C:plasma membrane"/>
    <property type="evidence" value="ECO:0007669"/>
    <property type="project" value="UniProtKB-SubCell"/>
</dbReference>
<keyword evidence="8" id="KW-0270">Exopolysaccharide synthesis</keyword>
<keyword evidence="12" id="KW-1185">Reference proteome</keyword>
<keyword evidence="6 9" id="KW-1133">Transmembrane helix</keyword>
<keyword evidence="7 9" id="KW-0472">Membrane</keyword>
<dbReference type="GO" id="GO:0016780">
    <property type="term" value="F:phosphotransferase activity, for other substituted phosphate groups"/>
    <property type="evidence" value="ECO:0007669"/>
    <property type="project" value="TreeGrafter"/>
</dbReference>
<evidence type="ECO:0000313" key="12">
    <source>
        <dbReference type="Proteomes" id="UP000306147"/>
    </source>
</evidence>
<comment type="similarity">
    <text evidence="2">Belongs to the bacterial sugar transferase family.</text>
</comment>
<evidence type="ECO:0000256" key="5">
    <source>
        <dbReference type="ARBA" id="ARBA00022692"/>
    </source>
</evidence>
<feature type="domain" description="Bacterial sugar transferase" evidence="10">
    <location>
        <begin position="11"/>
        <end position="201"/>
    </location>
</feature>
<dbReference type="InterPro" id="IPR003362">
    <property type="entry name" value="Bact_transf"/>
</dbReference>
<dbReference type="OrthoDB" id="9808602at2"/>
<dbReference type="AlphaFoldDB" id="A0A4S1XCE7"/>
<dbReference type="GO" id="GO:0000271">
    <property type="term" value="P:polysaccharide biosynthetic process"/>
    <property type="evidence" value="ECO:0007669"/>
    <property type="project" value="UniProtKB-KW"/>
</dbReference>
<accession>A0A4S1XCE7</accession>
<name>A0A4S1XCE7_9SPHN</name>
<evidence type="ECO:0000256" key="1">
    <source>
        <dbReference type="ARBA" id="ARBA00004236"/>
    </source>
</evidence>
<dbReference type="PANTHER" id="PTHR30576:SF4">
    <property type="entry name" value="UNDECAPRENYL-PHOSPHATE GALACTOSE PHOSPHOTRANSFERASE"/>
    <property type="match status" value="1"/>
</dbReference>
<feature type="transmembrane region" description="Helical" evidence="9">
    <location>
        <begin position="15"/>
        <end position="39"/>
    </location>
</feature>
<keyword evidence="5 9" id="KW-0812">Transmembrane</keyword>
<protein>
    <submittedName>
        <fullName evidence="11">Sugar transferase</fullName>
    </submittedName>
</protein>
<comment type="caution">
    <text evidence="11">The sequence shown here is derived from an EMBL/GenBank/DDBJ whole genome shotgun (WGS) entry which is preliminary data.</text>
</comment>
<evidence type="ECO:0000256" key="3">
    <source>
        <dbReference type="ARBA" id="ARBA00022475"/>
    </source>
</evidence>
<evidence type="ECO:0000256" key="7">
    <source>
        <dbReference type="ARBA" id="ARBA00023136"/>
    </source>
</evidence>
<sequence length="207" mass="23475">MPALALPRWLRTIDVGGAALALVFFAPVLLLVVLAMLLCDRGPVLFRHKRIGHNGREFLCLKFRTMVVDADERLQHLLATCPESRASWLRDQKLKNDPRVTLVGKFLRVSSLDELPQFWNVLVGEMSLVGPRPITQSEVGRYGRYFLDYISVRPGITGLWQISGRNDVSYRRRVAMDVTYARSQSLTLYMRILVFTVPAVLMARGSS</sequence>
<dbReference type="Pfam" id="PF02397">
    <property type="entry name" value="Bac_transf"/>
    <property type="match status" value="1"/>
</dbReference>
<evidence type="ECO:0000259" key="10">
    <source>
        <dbReference type="Pfam" id="PF02397"/>
    </source>
</evidence>
<comment type="subcellular location">
    <subcellularLocation>
        <location evidence="1">Cell membrane</location>
    </subcellularLocation>
</comment>
<keyword evidence="4 11" id="KW-0808">Transferase</keyword>
<proteinExistence type="inferred from homology"/>
<keyword evidence="3" id="KW-1003">Cell membrane</keyword>
<evidence type="ECO:0000256" key="2">
    <source>
        <dbReference type="ARBA" id="ARBA00006464"/>
    </source>
</evidence>
<organism evidence="11 12">
    <name type="scientific">Sphingomonas gei</name>
    <dbReference type="NCBI Taxonomy" id="1395960"/>
    <lineage>
        <taxon>Bacteria</taxon>
        <taxon>Pseudomonadati</taxon>
        <taxon>Pseudomonadota</taxon>
        <taxon>Alphaproteobacteria</taxon>
        <taxon>Sphingomonadales</taxon>
        <taxon>Sphingomonadaceae</taxon>
        <taxon>Sphingomonas</taxon>
    </lineage>
</organism>
<reference evidence="11 12" key="1">
    <citation type="submission" date="2019-04" db="EMBL/GenBank/DDBJ databases">
        <title>Sphingomonas psychrotolerans sp. nov., isolated from soil in the Tianshan Mountains, Xinjiang, China.</title>
        <authorList>
            <person name="Luo Y."/>
            <person name="Sheng H."/>
        </authorList>
    </citation>
    <scope>NUCLEOTIDE SEQUENCE [LARGE SCALE GENOMIC DNA]</scope>
    <source>
        <strain evidence="11 12">ZFGT-11</strain>
    </source>
</reference>